<dbReference type="Pfam" id="PF07992">
    <property type="entry name" value="Pyr_redox_2"/>
    <property type="match status" value="1"/>
</dbReference>
<evidence type="ECO:0000256" key="2">
    <source>
        <dbReference type="ARBA" id="ARBA00023002"/>
    </source>
</evidence>
<dbReference type="PANTHER" id="PTHR48105">
    <property type="entry name" value="THIOREDOXIN REDUCTASE 1-RELATED-RELATED"/>
    <property type="match status" value="1"/>
</dbReference>
<gene>
    <name evidence="5" type="ORF">HA336_07395</name>
</gene>
<protein>
    <submittedName>
        <fullName evidence="5">NAD(P)/FAD-dependent oxidoreductase</fullName>
    </submittedName>
</protein>
<dbReference type="InterPro" id="IPR050097">
    <property type="entry name" value="Ferredoxin-NADP_redctase_2"/>
</dbReference>
<dbReference type="PRINTS" id="PR00469">
    <property type="entry name" value="PNDRDTASEII"/>
</dbReference>
<dbReference type="RefSeq" id="WP_148679848.1">
    <property type="nucleotide sequence ID" value="NZ_DUJS01000005.1"/>
</dbReference>
<evidence type="ECO:0000259" key="4">
    <source>
        <dbReference type="Pfam" id="PF07992"/>
    </source>
</evidence>
<feature type="region of interest" description="Disordered" evidence="3">
    <location>
        <begin position="115"/>
        <end position="162"/>
    </location>
</feature>
<feature type="domain" description="FAD/NAD(P)-binding" evidence="4">
    <location>
        <begin position="5"/>
        <end position="135"/>
    </location>
</feature>
<name>A0A832TBG0_9EURY</name>
<dbReference type="InterPro" id="IPR023753">
    <property type="entry name" value="FAD/NAD-binding_dom"/>
</dbReference>
<dbReference type="SUPFAM" id="SSF51905">
    <property type="entry name" value="FAD/NAD(P)-binding domain"/>
    <property type="match status" value="1"/>
</dbReference>
<dbReference type="EMBL" id="DUJS01000005">
    <property type="protein sequence ID" value="HII71036.1"/>
    <property type="molecule type" value="Genomic_DNA"/>
</dbReference>
<dbReference type="Proteomes" id="UP000619545">
    <property type="component" value="Unassembled WGS sequence"/>
</dbReference>
<evidence type="ECO:0000256" key="3">
    <source>
        <dbReference type="SAM" id="MobiDB-lite"/>
    </source>
</evidence>
<sequence>MAKPYDVIVIGAGPAGLSAAIHAARAGAEVPVVAQELGGQLTTAPEVGNYPGFPPAPGYELVDRMVEHAETVGVELNVKYSNRVEGIELTDGTFRVLDEECRAVVIATGARPKRLGVPGERELEGRGSATVRSATVPPFKTESSRSLGAVPTLRTRLSSSRR</sequence>
<comment type="caution">
    <text evidence="5">The sequence shown here is derived from an EMBL/GenBank/DDBJ whole genome shotgun (WGS) entry which is preliminary data.</text>
</comment>
<dbReference type="AlphaFoldDB" id="A0A832TBG0"/>
<evidence type="ECO:0000256" key="1">
    <source>
        <dbReference type="ARBA" id="ARBA00022630"/>
    </source>
</evidence>
<dbReference type="GeneID" id="75933549"/>
<dbReference type="Gene3D" id="3.50.50.60">
    <property type="entry name" value="FAD/NAD(P)-binding domain"/>
    <property type="match status" value="1"/>
</dbReference>
<evidence type="ECO:0000313" key="5">
    <source>
        <dbReference type="EMBL" id="HII71036.1"/>
    </source>
</evidence>
<feature type="compositionally biased region" description="Low complexity" evidence="3">
    <location>
        <begin position="152"/>
        <end position="162"/>
    </location>
</feature>
<dbReference type="GO" id="GO:0016491">
    <property type="term" value="F:oxidoreductase activity"/>
    <property type="evidence" value="ECO:0007669"/>
    <property type="project" value="UniProtKB-KW"/>
</dbReference>
<keyword evidence="1" id="KW-0285">Flavoprotein</keyword>
<dbReference type="PRINTS" id="PR00368">
    <property type="entry name" value="FADPNR"/>
</dbReference>
<evidence type="ECO:0000313" key="6">
    <source>
        <dbReference type="Proteomes" id="UP000619545"/>
    </source>
</evidence>
<accession>A0A832TBG0</accession>
<dbReference type="InterPro" id="IPR036188">
    <property type="entry name" value="FAD/NAD-bd_sf"/>
</dbReference>
<proteinExistence type="predicted"/>
<reference evidence="5" key="1">
    <citation type="journal article" date="2020" name="bioRxiv">
        <title>A rank-normalized archaeal taxonomy based on genome phylogeny resolves widespread incomplete and uneven classifications.</title>
        <authorList>
            <person name="Rinke C."/>
            <person name="Chuvochina M."/>
            <person name="Mussig A.J."/>
            <person name="Chaumeil P.-A."/>
            <person name="Waite D.W."/>
            <person name="Whitman W.B."/>
            <person name="Parks D.H."/>
            <person name="Hugenholtz P."/>
        </authorList>
    </citation>
    <scope>NUCLEOTIDE SEQUENCE</scope>
    <source>
        <strain evidence="5">UBA8853</strain>
    </source>
</reference>
<keyword evidence="2" id="KW-0560">Oxidoreductase</keyword>
<organism evidence="5 6">
    <name type="scientific">Methanopyrus kandleri</name>
    <dbReference type="NCBI Taxonomy" id="2320"/>
    <lineage>
        <taxon>Archaea</taxon>
        <taxon>Methanobacteriati</taxon>
        <taxon>Methanobacteriota</taxon>
        <taxon>Methanomada group</taxon>
        <taxon>Methanopyri</taxon>
        <taxon>Methanopyrales</taxon>
        <taxon>Methanopyraceae</taxon>
        <taxon>Methanopyrus</taxon>
    </lineage>
</organism>